<protein>
    <submittedName>
        <fullName evidence="3">Uncharacterized protein</fullName>
    </submittedName>
</protein>
<dbReference type="EMBL" id="JAUSTP010000002">
    <property type="protein sequence ID" value="MDQ0188886.1"/>
    <property type="molecule type" value="Genomic_DNA"/>
</dbReference>
<dbReference type="RefSeq" id="WP_274455147.1">
    <property type="nucleotide sequence ID" value="NZ_CP067097.1"/>
</dbReference>
<evidence type="ECO:0000313" key="4">
    <source>
        <dbReference type="Proteomes" id="UP001232973"/>
    </source>
</evidence>
<comment type="caution">
    <text evidence="3">The sequence shown here is derived from an EMBL/GenBank/DDBJ whole genome shotgun (WGS) entry which is preliminary data.</text>
</comment>
<gene>
    <name evidence="3" type="ORF">J2S03_000698</name>
</gene>
<name>A0ABT9XF12_9BACL</name>
<keyword evidence="2" id="KW-0812">Transmembrane</keyword>
<feature type="transmembrane region" description="Helical" evidence="2">
    <location>
        <begin position="44"/>
        <end position="65"/>
    </location>
</feature>
<evidence type="ECO:0000313" key="3">
    <source>
        <dbReference type="EMBL" id="MDQ0188886.1"/>
    </source>
</evidence>
<organism evidence="3 4">
    <name type="scientific">Alicyclobacillus cycloheptanicus</name>
    <dbReference type="NCBI Taxonomy" id="1457"/>
    <lineage>
        <taxon>Bacteria</taxon>
        <taxon>Bacillati</taxon>
        <taxon>Bacillota</taxon>
        <taxon>Bacilli</taxon>
        <taxon>Bacillales</taxon>
        <taxon>Alicyclobacillaceae</taxon>
        <taxon>Alicyclobacillus</taxon>
    </lineage>
</organism>
<dbReference type="Proteomes" id="UP001232973">
    <property type="component" value="Unassembled WGS sequence"/>
</dbReference>
<sequence>MERNMDSEMFKDTITFTMDEQILENLRSAKTNESRRKQNRASRITALAAAAGIVVAAGILALSHASTKPAGPVTKVSTASNRTSKSSTTSGGLICSPYQGCDGAKSAVQQHLKFAATFPEIPQGYIAEYHTEESGESLSVDMASAGDLASVQEWPPTTGPGNGNWPPVPMEQRYMKTVTRDSFADFHQLIYGIISPT</sequence>
<proteinExistence type="predicted"/>
<reference evidence="3 4" key="1">
    <citation type="submission" date="2023-07" db="EMBL/GenBank/DDBJ databases">
        <title>Genomic Encyclopedia of Type Strains, Phase IV (KMG-IV): sequencing the most valuable type-strain genomes for metagenomic binning, comparative biology and taxonomic classification.</title>
        <authorList>
            <person name="Goeker M."/>
        </authorList>
    </citation>
    <scope>NUCLEOTIDE SEQUENCE [LARGE SCALE GENOMIC DNA]</scope>
    <source>
        <strain evidence="3 4">DSM 4006</strain>
    </source>
</reference>
<feature type="region of interest" description="Disordered" evidence="1">
    <location>
        <begin position="68"/>
        <end position="91"/>
    </location>
</feature>
<evidence type="ECO:0000256" key="1">
    <source>
        <dbReference type="SAM" id="MobiDB-lite"/>
    </source>
</evidence>
<keyword evidence="2" id="KW-1133">Transmembrane helix</keyword>
<keyword evidence="4" id="KW-1185">Reference proteome</keyword>
<evidence type="ECO:0000256" key="2">
    <source>
        <dbReference type="SAM" id="Phobius"/>
    </source>
</evidence>
<keyword evidence="2" id="KW-0472">Membrane</keyword>
<accession>A0ABT9XF12</accession>
<feature type="compositionally biased region" description="Polar residues" evidence="1">
    <location>
        <begin position="75"/>
        <end position="91"/>
    </location>
</feature>